<dbReference type="STRING" id="1798374.A2Z33_02230"/>
<proteinExistence type="predicted"/>
<comment type="caution">
    <text evidence="1">The sequence shown here is derived from an EMBL/GenBank/DDBJ whole genome shotgun (WGS) entry which is preliminary data.</text>
</comment>
<reference evidence="1 2" key="1">
    <citation type="journal article" date="2016" name="Nat. Commun.">
        <title>Thousands of microbial genomes shed light on interconnected biogeochemical processes in an aquifer system.</title>
        <authorList>
            <person name="Anantharaman K."/>
            <person name="Brown C.T."/>
            <person name="Hug L.A."/>
            <person name="Sharon I."/>
            <person name="Castelle C.J."/>
            <person name="Probst A.J."/>
            <person name="Thomas B.C."/>
            <person name="Singh A."/>
            <person name="Wilkins M.J."/>
            <person name="Karaoz U."/>
            <person name="Brodie E.L."/>
            <person name="Williams K.H."/>
            <person name="Hubbard S.S."/>
            <person name="Banfield J.F."/>
        </authorList>
    </citation>
    <scope>NUCLEOTIDE SEQUENCE [LARGE SCALE GENOMIC DNA]</scope>
</reference>
<name>A0A1F5YR86_9BACT</name>
<evidence type="ECO:0000313" key="1">
    <source>
        <dbReference type="EMBL" id="OGG02583.1"/>
    </source>
</evidence>
<organism evidence="1 2">
    <name type="scientific">Candidatus Gottesmanbacteria bacterium RBG_16_52_11</name>
    <dbReference type="NCBI Taxonomy" id="1798374"/>
    <lineage>
        <taxon>Bacteria</taxon>
        <taxon>Candidatus Gottesmaniibacteriota</taxon>
    </lineage>
</organism>
<accession>A0A1F5YR86</accession>
<sequence>MFAEFDKDPFRPPFCADAEVQLINDLLDHIAHPSRGLQVHEIAVRTPMGGVQAGTEYFKVRGDPDVGLVVTGQYAGYLGYISKDFQTGSAVFHPHRTLCINGGYLIPTDSMNHIDPMRLPPGFRDRITAELAEYADLSLARIVVECLNELNVPVDEGTFLANIVSEDLYG</sequence>
<dbReference type="AlphaFoldDB" id="A0A1F5YR86"/>
<gene>
    <name evidence="1" type="ORF">A2Z33_02230</name>
</gene>
<protein>
    <submittedName>
        <fullName evidence="1">Uncharacterized protein</fullName>
    </submittedName>
</protein>
<dbReference type="Proteomes" id="UP000178448">
    <property type="component" value="Unassembled WGS sequence"/>
</dbReference>
<evidence type="ECO:0000313" key="2">
    <source>
        <dbReference type="Proteomes" id="UP000178448"/>
    </source>
</evidence>
<dbReference type="EMBL" id="MFJD01000007">
    <property type="protein sequence ID" value="OGG02583.1"/>
    <property type="molecule type" value="Genomic_DNA"/>
</dbReference>